<dbReference type="PANTHER" id="PTHR37490:SF2">
    <property type="match status" value="1"/>
</dbReference>
<proteinExistence type="predicted"/>
<dbReference type="PANTHER" id="PTHR37490">
    <property type="entry name" value="EXPRESSED PROTEIN"/>
    <property type="match status" value="1"/>
</dbReference>
<evidence type="ECO:0008006" key="2">
    <source>
        <dbReference type="Google" id="ProtNLM"/>
    </source>
</evidence>
<reference evidence="1" key="1">
    <citation type="journal article" date="2020" name="Nature">
        <title>Giant virus diversity and host interactions through global metagenomics.</title>
        <authorList>
            <person name="Schulz F."/>
            <person name="Roux S."/>
            <person name="Paez-Espino D."/>
            <person name="Jungbluth S."/>
            <person name="Walsh D.A."/>
            <person name="Denef V.J."/>
            <person name="McMahon K.D."/>
            <person name="Konstantinidis K.T."/>
            <person name="Eloe-Fadrosh E.A."/>
            <person name="Kyrpides N.C."/>
            <person name="Woyke T."/>
        </authorList>
    </citation>
    <scope>NUCLEOTIDE SEQUENCE</scope>
    <source>
        <strain evidence="1">GVMAG-M-3300023184-165</strain>
    </source>
</reference>
<organism evidence="1">
    <name type="scientific">viral metagenome</name>
    <dbReference type="NCBI Taxonomy" id="1070528"/>
    <lineage>
        <taxon>unclassified sequences</taxon>
        <taxon>metagenomes</taxon>
        <taxon>organismal metagenomes</taxon>
    </lineage>
</organism>
<protein>
    <recommendedName>
        <fullName evidence="2">Glycosyltransferase</fullName>
    </recommendedName>
</protein>
<accession>A0A6C0HPX6</accession>
<dbReference type="Pfam" id="PF11913">
    <property type="entry name" value="DUF3431"/>
    <property type="match status" value="1"/>
</dbReference>
<sequence>MINCVVSRYKKNVDWVYKLRNINKFYIYDKEMPENEYNIPVNKGNEASVYLKYIIDNYDNLSDFTFFIHDDEYAWHHSGSIIDLLDEAVISNKLYYNINANSSGSMNTVFSHNTDFWVDGFLDWYNMHIEMYVPYNTLDLDKIYRTSAQFLVHKSLITKLPLEFYEKLYNWIITTDMISAKSGRFLEWTWHIFFDIYPNL</sequence>
<name>A0A6C0HPX6_9ZZZZ</name>
<dbReference type="EMBL" id="MN740002">
    <property type="protein sequence ID" value="QHT82559.1"/>
    <property type="molecule type" value="Genomic_DNA"/>
</dbReference>
<dbReference type="InterPro" id="IPR021838">
    <property type="entry name" value="DUF3431"/>
</dbReference>
<evidence type="ECO:0000313" key="1">
    <source>
        <dbReference type="EMBL" id="QHT82559.1"/>
    </source>
</evidence>
<dbReference type="AlphaFoldDB" id="A0A6C0HPX6"/>